<gene>
    <name evidence="1" type="ORF">BO72DRAFT_474623</name>
</gene>
<dbReference type="VEuPathDB" id="FungiDB:BO72DRAFT_474623"/>
<dbReference type="AlphaFoldDB" id="A0A8G1RYZ5"/>
<dbReference type="RefSeq" id="XP_040805459.1">
    <property type="nucleotide sequence ID" value="XM_040947278.1"/>
</dbReference>
<accession>A0A8G1RYZ5</accession>
<dbReference type="EMBL" id="KZ824625">
    <property type="protein sequence ID" value="RAK81449.1"/>
    <property type="molecule type" value="Genomic_DNA"/>
</dbReference>
<sequence length="305" mass="34332">MSATILSRIVSLDTLIPRVVDIGREERDVETLTPWVFKHTNIAQEDCLDSWPNEDLTSSMLFDEFFSYHSTIRSRSSLQDERRIESALTPSAGITLPLKNWEVKAAHDHLEFTRSQGMILRMLMKTVYASLDGVRKQDPEVLFSIHASKLRYVIGGTQYSARSEGEMTVGPRGRGIPIISYTGWWIGQAWDEFLQETLSVMLGQLAQNLGVGKDDSLSEDQEVFLVGFHGYGIQIARGAFTRDAVTRVHSRGCSGDETFEVHFTRGYNLCQKREWDDAMRALTRLFRYLLGGGAKVGGRFGTHSG</sequence>
<dbReference type="Proteomes" id="UP000249789">
    <property type="component" value="Unassembled WGS sequence"/>
</dbReference>
<evidence type="ECO:0000313" key="2">
    <source>
        <dbReference type="Proteomes" id="UP000249789"/>
    </source>
</evidence>
<reference evidence="1 2" key="1">
    <citation type="submission" date="2018-02" db="EMBL/GenBank/DDBJ databases">
        <title>The genomes of Aspergillus section Nigri reveals drivers in fungal speciation.</title>
        <authorList>
            <consortium name="DOE Joint Genome Institute"/>
            <person name="Vesth T.C."/>
            <person name="Nybo J."/>
            <person name="Theobald S."/>
            <person name="Brandl J."/>
            <person name="Frisvad J.C."/>
            <person name="Nielsen K.F."/>
            <person name="Lyhne E.K."/>
            <person name="Kogle M.E."/>
            <person name="Kuo A."/>
            <person name="Riley R."/>
            <person name="Clum A."/>
            <person name="Nolan M."/>
            <person name="Lipzen A."/>
            <person name="Salamov A."/>
            <person name="Henrissat B."/>
            <person name="Wiebenga A."/>
            <person name="De vries R.P."/>
            <person name="Grigoriev I.V."/>
            <person name="Mortensen U.H."/>
            <person name="Andersen M.R."/>
            <person name="Baker S.E."/>
        </authorList>
    </citation>
    <scope>NUCLEOTIDE SEQUENCE [LARGE SCALE GENOMIC DNA]</scope>
    <source>
        <strain evidence="1 2">CBS 313.89</strain>
    </source>
</reference>
<name>A0A8G1RYZ5_9EURO</name>
<proteinExistence type="predicted"/>
<evidence type="ECO:0000313" key="1">
    <source>
        <dbReference type="EMBL" id="RAK81449.1"/>
    </source>
</evidence>
<organism evidence="1 2">
    <name type="scientific">Aspergillus fijiensis CBS 313.89</name>
    <dbReference type="NCBI Taxonomy" id="1448319"/>
    <lineage>
        <taxon>Eukaryota</taxon>
        <taxon>Fungi</taxon>
        <taxon>Dikarya</taxon>
        <taxon>Ascomycota</taxon>
        <taxon>Pezizomycotina</taxon>
        <taxon>Eurotiomycetes</taxon>
        <taxon>Eurotiomycetidae</taxon>
        <taxon>Eurotiales</taxon>
        <taxon>Aspergillaceae</taxon>
        <taxon>Aspergillus</taxon>
    </lineage>
</organism>
<dbReference type="GeneID" id="63864611"/>
<keyword evidence="2" id="KW-1185">Reference proteome</keyword>
<protein>
    <submittedName>
        <fullName evidence="1">Uncharacterized protein</fullName>
    </submittedName>
</protein>
<dbReference type="OrthoDB" id="4486482at2759"/>